<dbReference type="AlphaFoldDB" id="A0AAP0C086"/>
<reference evidence="2 3" key="1">
    <citation type="journal article" date="2022" name="Nat. Plants">
        <title>Genomes of leafy and leafless Platanthera orchids illuminate the evolution of mycoheterotrophy.</title>
        <authorList>
            <person name="Li M.H."/>
            <person name="Liu K.W."/>
            <person name="Li Z."/>
            <person name="Lu H.C."/>
            <person name="Ye Q.L."/>
            <person name="Zhang D."/>
            <person name="Wang J.Y."/>
            <person name="Li Y.F."/>
            <person name="Zhong Z.M."/>
            <person name="Liu X."/>
            <person name="Yu X."/>
            <person name="Liu D.K."/>
            <person name="Tu X.D."/>
            <person name="Liu B."/>
            <person name="Hao Y."/>
            <person name="Liao X.Y."/>
            <person name="Jiang Y.T."/>
            <person name="Sun W.H."/>
            <person name="Chen J."/>
            <person name="Chen Y.Q."/>
            <person name="Ai Y."/>
            <person name="Zhai J.W."/>
            <person name="Wu S.S."/>
            <person name="Zhou Z."/>
            <person name="Hsiao Y.Y."/>
            <person name="Wu W.L."/>
            <person name="Chen Y.Y."/>
            <person name="Lin Y.F."/>
            <person name="Hsu J.L."/>
            <person name="Li C.Y."/>
            <person name="Wang Z.W."/>
            <person name="Zhao X."/>
            <person name="Zhong W.Y."/>
            <person name="Ma X.K."/>
            <person name="Ma L."/>
            <person name="Huang J."/>
            <person name="Chen G.Z."/>
            <person name="Huang M.Z."/>
            <person name="Huang L."/>
            <person name="Peng D.H."/>
            <person name="Luo Y.B."/>
            <person name="Zou S.Q."/>
            <person name="Chen S.P."/>
            <person name="Lan S."/>
            <person name="Tsai W.C."/>
            <person name="Van de Peer Y."/>
            <person name="Liu Z.J."/>
        </authorList>
    </citation>
    <scope>NUCLEOTIDE SEQUENCE [LARGE SCALE GENOMIC DNA]</scope>
    <source>
        <strain evidence="2">Lor287</strain>
    </source>
</reference>
<sequence>MASIPAKKPTVTFARKTSSGRYVSLSRDDIDLTNYSGPMPPIPDDHPVDEAEGAGDGSLTPCAMPGCDGFLEKDERGQDVHPCECRTLDWETAGGD</sequence>
<comment type="caution">
    <text evidence="2">The sequence shown here is derived from an EMBL/GenBank/DDBJ whole genome shotgun (WGS) entry which is preliminary data.</text>
</comment>
<keyword evidence="3" id="KW-1185">Reference proteome</keyword>
<proteinExistence type="predicted"/>
<feature type="region of interest" description="Disordered" evidence="1">
    <location>
        <begin position="33"/>
        <end position="59"/>
    </location>
</feature>
<dbReference type="Proteomes" id="UP001418222">
    <property type="component" value="Unassembled WGS sequence"/>
</dbReference>
<accession>A0AAP0C086</accession>
<dbReference type="EMBL" id="JBBWWQ010000001">
    <property type="protein sequence ID" value="KAK8956991.1"/>
    <property type="molecule type" value="Genomic_DNA"/>
</dbReference>
<evidence type="ECO:0000313" key="3">
    <source>
        <dbReference type="Proteomes" id="UP001418222"/>
    </source>
</evidence>
<gene>
    <name evidence="2" type="primary">CSLD4</name>
    <name evidence="2" type="ORF">KSP39_PZI000110</name>
</gene>
<evidence type="ECO:0000256" key="1">
    <source>
        <dbReference type="SAM" id="MobiDB-lite"/>
    </source>
</evidence>
<evidence type="ECO:0000313" key="2">
    <source>
        <dbReference type="EMBL" id="KAK8956991.1"/>
    </source>
</evidence>
<name>A0AAP0C086_9ASPA</name>
<organism evidence="2 3">
    <name type="scientific">Platanthera zijinensis</name>
    <dbReference type="NCBI Taxonomy" id="2320716"/>
    <lineage>
        <taxon>Eukaryota</taxon>
        <taxon>Viridiplantae</taxon>
        <taxon>Streptophyta</taxon>
        <taxon>Embryophyta</taxon>
        <taxon>Tracheophyta</taxon>
        <taxon>Spermatophyta</taxon>
        <taxon>Magnoliopsida</taxon>
        <taxon>Liliopsida</taxon>
        <taxon>Asparagales</taxon>
        <taxon>Orchidaceae</taxon>
        <taxon>Orchidoideae</taxon>
        <taxon>Orchideae</taxon>
        <taxon>Orchidinae</taxon>
        <taxon>Platanthera</taxon>
    </lineage>
</organism>
<protein>
    <submittedName>
        <fullName evidence="2">Cellulose synthase-like protein D4</fullName>
    </submittedName>
</protein>